<dbReference type="PANTHER" id="PTHR23160:SF20">
    <property type="entry name" value="OS02G0439200 PROTEIN"/>
    <property type="match status" value="1"/>
</dbReference>
<dbReference type="STRING" id="29655.A0A0K9PDZ0"/>
<dbReference type="AlphaFoldDB" id="A0A0K9PDZ0"/>
<feature type="coiled-coil region" evidence="2">
    <location>
        <begin position="216"/>
        <end position="355"/>
    </location>
</feature>
<proteinExistence type="predicted"/>
<dbReference type="Proteomes" id="UP000036987">
    <property type="component" value="Unassembled WGS sequence"/>
</dbReference>
<evidence type="ECO:0000256" key="3">
    <source>
        <dbReference type="SAM" id="MobiDB-lite"/>
    </source>
</evidence>
<gene>
    <name evidence="4" type="ORF">ZOSMA_29G01190</name>
</gene>
<keyword evidence="5" id="KW-1185">Reference proteome</keyword>
<evidence type="ECO:0000256" key="2">
    <source>
        <dbReference type="SAM" id="Coils"/>
    </source>
</evidence>
<dbReference type="EMBL" id="LFYR01000980">
    <property type="protein sequence ID" value="KMZ66467.1"/>
    <property type="molecule type" value="Genomic_DNA"/>
</dbReference>
<comment type="caution">
    <text evidence="4">The sequence shown here is derived from an EMBL/GenBank/DDBJ whole genome shotgun (WGS) entry which is preliminary data.</text>
</comment>
<organism evidence="4 5">
    <name type="scientific">Zostera marina</name>
    <name type="common">Eelgrass</name>
    <dbReference type="NCBI Taxonomy" id="29655"/>
    <lineage>
        <taxon>Eukaryota</taxon>
        <taxon>Viridiplantae</taxon>
        <taxon>Streptophyta</taxon>
        <taxon>Embryophyta</taxon>
        <taxon>Tracheophyta</taxon>
        <taxon>Spermatophyta</taxon>
        <taxon>Magnoliopsida</taxon>
        <taxon>Liliopsida</taxon>
        <taxon>Zosteraceae</taxon>
        <taxon>Zostera</taxon>
    </lineage>
</organism>
<sequence length="636" mass="72527">MNRSGFSEQKATGSSEVVRPKLTAALEKLRDAKLQLVSVESAKSRVLDELSDTNRLTDETTSKISEVLVALGKSEKDIENERFRVVELEKARIEASRRQEDEWEKMLETVRNDHAIDVSALLSTIDELQRLQKKVLMATKTKNLAFRDFNDAMEIAEMNTDRVIFLHNEIERLKNLPSNFTDEVLVRLSQSEIMAYLLRSELHDSRNVDLALMFQVDRLREKVEFLQAKIEESKIQEASSSEHLVSTVRQLQISSNQLVEVSLEIHRLEEKTESLESHLTGHQNKLDETEHRLQNTYREVSELRETVEFLKGKIEALTKSKVQALNSEKLAAEDVRIMAEEKKRIQTELENSRDESRTIKKSLDRLVSSLQETSACARESSEALTSKQAEADDAGVEIERSILKLKSIEEQYMGMLSDIHYHVAGQKSEAYIAKSEIERWKSEQDQKEQSLLNSLSMSKKEGEKANGKLNESLDMLEVSRAEAMVSEKDKAELLFRLEQVKSAAVGSIEAISRAKTRREVLKQAVLDKDRELQSISRENDSLRSREEITVDRLKTLKNLLEDASQKAALAKKGNKRESNENRVSPPVVNKSRVQEEEATVEFVDSELPKTILTKVKRKKSPILSKFGGLINKFGDF</sequence>
<protein>
    <submittedName>
        <fullName evidence="4">Uncharacterized protein</fullName>
    </submittedName>
</protein>
<evidence type="ECO:0000313" key="4">
    <source>
        <dbReference type="EMBL" id="KMZ66467.1"/>
    </source>
</evidence>
<evidence type="ECO:0000256" key="1">
    <source>
        <dbReference type="ARBA" id="ARBA00023054"/>
    </source>
</evidence>
<accession>A0A0K9PDZ0</accession>
<evidence type="ECO:0000313" key="5">
    <source>
        <dbReference type="Proteomes" id="UP000036987"/>
    </source>
</evidence>
<reference evidence="5" key="1">
    <citation type="journal article" date="2016" name="Nature">
        <title>The genome of the seagrass Zostera marina reveals angiosperm adaptation to the sea.</title>
        <authorList>
            <person name="Olsen J.L."/>
            <person name="Rouze P."/>
            <person name="Verhelst B."/>
            <person name="Lin Y.-C."/>
            <person name="Bayer T."/>
            <person name="Collen J."/>
            <person name="Dattolo E."/>
            <person name="De Paoli E."/>
            <person name="Dittami S."/>
            <person name="Maumus F."/>
            <person name="Michel G."/>
            <person name="Kersting A."/>
            <person name="Lauritano C."/>
            <person name="Lohaus R."/>
            <person name="Toepel M."/>
            <person name="Tonon T."/>
            <person name="Vanneste K."/>
            <person name="Amirebrahimi M."/>
            <person name="Brakel J."/>
            <person name="Bostroem C."/>
            <person name="Chovatia M."/>
            <person name="Grimwood J."/>
            <person name="Jenkins J.W."/>
            <person name="Jueterbock A."/>
            <person name="Mraz A."/>
            <person name="Stam W.T."/>
            <person name="Tice H."/>
            <person name="Bornberg-Bauer E."/>
            <person name="Green P.J."/>
            <person name="Pearson G.A."/>
            <person name="Procaccini G."/>
            <person name="Duarte C.M."/>
            <person name="Schmutz J."/>
            <person name="Reusch T.B.H."/>
            <person name="Van de Peer Y."/>
        </authorList>
    </citation>
    <scope>NUCLEOTIDE SEQUENCE [LARGE SCALE GENOMIC DNA]</scope>
    <source>
        <strain evidence="5">cv. Finnish</strain>
    </source>
</reference>
<dbReference type="PANTHER" id="PTHR23160">
    <property type="entry name" value="SYNAPTONEMAL COMPLEX PROTEIN-RELATED"/>
    <property type="match status" value="1"/>
</dbReference>
<dbReference type="OrthoDB" id="6350175at2759"/>
<dbReference type="GO" id="GO:0007131">
    <property type="term" value="P:reciprocal meiotic recombination"/>
    <property type="evidence" value="ECO:0000318"/>
    <property type="project" value="GO_Central"/>
</dbReference>
<keyword evidence="1 2" id="KW-0175">Coiled coil</keyword>
<name>A0A0K9PDZ0_ZOSMR</name>
<feature type="region of interest" description="Disordered" evidence="3">
    <location>
        <begin position="567"/>
        <end position="590"/>
    </location>
</feature>